<gene>
    <name evidence="3" type="ORF">N1851_001785</name>
</gene>
<evidence type="ECO:0000256" key="1">
    <source>
        <dbReference type="SAM" id="MobiDB-lite"/>
    </source>
</evidence>
<organism evidence="3 4">
    <name type="scientific">Merluccius polli</name>
    <name type="common">Benguela hake</name>
    <name type="synonym">Merluccius cadenati</name>
    <dbReference type="NCBI Taxonomy" id="89951"/>
    <lineage>
        <taxon>Eukaryota</taxon>
        <taxon>Metazoa</taxon>
        <taxon>Chordata</taxon>
        <taxon>Craniata</taxon>
        <taxon>Vertebrata</taxon>
        <taxon>Euteleostomi</taxon>
        <taxon>Actinopterygii</taxon>
        <taxon>Neopterygii</taxon>
        <taxon>Teleostei</taxon>
        <taxon>Neoteleostei</taxon>
        <taxon>Acanthomorphata</taxon>
        <taxon>Zeiogadaria</taxon>
        <taxon>Gadariae</taxon>
        <taxon>Gadiformes</taxon>
        <taxon>Gadoidei</taxon>
        <taxon>Merlucciidae</taxon>
        <taxon>Merluccius</taxon>
    </lineage>
</organism>
<dbReference type="GO" id="GO:0008168">
    <property type="term" value="F:methyltransferase activity"/>
    <property type="evidence" value="ECO:0007669"/>
    <property type="project" value="InterPro"/>
</dbReference>
<reference evidence="3" key="1">
    <citation type="journal article" date="2023" name="Front. Mar. Sci.">
        <title>A new Merluccius polli reference genome to investigate the effects of global change in West African waters.</title>
        <authorList>
            <person name="Mateo J.L."/>
            <person name="Blanco-Fernandez C."/>
            <person name="Garcia-Vazquez E."/>
            <person name="Machado-Schiaffino G."/>
        </authorList>
    </citation>
    <scope>NUCLEOTIDE SEQUENCE</scope>
    <source>
        <strain evidence="3">C29</strain>
        <tissue evidence="3">Fin</tissue>
    </source>
</reference>
<proteinExistence type="predicted"/>
<feature type="compositionally biased region" description="Polar residues" evidence="1">
    <location>
        <begin position="147"/>
        <end position="156"/>
    </location>
</feature>
<comment type="caution">
    <text evidence="3">The sequence shown here is derived from an EMBL/GenBank/DDBJ whole genome shotgun (WGS) entry which is preliminary data.</text>
</comment>
<dbReference type="Proteomes" id="UP001174136">
    <property type="component" value="Unassembled WGS sequence"/>
</dbReference>
<dbReference type="InterPro" id="IPR015095">
    <property type="entry name" value="AlkB_hom8_N"/>
</dbReference>
<evidence type="ECO:0000313" key="3">
    <source>
        <dbReference type="EMBL" id="KAK0155720.1"/>
    </source>
</evidence>
<sequence>MSLCYRQGVEELVDWCRANNLCINVGKTKEMVERPHPPSPPPLFIRGATVEMVSTCKYLGLHISNDLTWANNTASIIKKAHQHLYFLRRLKWAGLSTAVLTSFYCCVVERILRPSPHNNQQHYHEGPHPPGTQTVHPLPSGEGVNSLKASQPQSHNNEAKVQLLPRGGEVYELSGLKSVHCMF</sequence>
<evidence type="ECO:0000313" key="4">
    <source>
        <dbReference type="Proteomes" id="UP001174136"/>
    </source>
</evidence>
<evidence type="ECO:0000259" key="2">
    <source>
        <dbReference type="Pfam" id="PF09004"/>
    </source>
</evidence>
<accession>A0AA47PBE8</accession>
<dbReference type="EMBL" id="JAOPHQ010000122">
    <property type="protein sequence ID" value="KAK0155720.1"/>
    <property type="molecule type" value="Genomic_DNA"/>
</dbReference>
<dbReference type="GO" id="GO:0016706">
    <property type="term" value="F:2-oxoglutarate-dependent dioxygenase activity"/>
    <property type="evidence" value="ECO:0007669"/>
    <property type="project" value="InterPro"/>
</dbReference>
<dbReference type="AlphaFoldDB" id="A0AA47PBE8"/>
<protein>
    <recommendedName>
        <fullName evidence="2">Alkylated DNA repair protein AlkB homologue 8 N-terminal domain-containing protein</fullName>
    </recommendedName>
</protein>
<feature type="domain" description="Alkylated DNA repair protein AlkB homologue 8 N-terminal" evidence="2">
    <location>
        <begin position="69"/>
        <end position="105"/>
    </location>
</feature>
<feature type="region of interest" description="Disordered" evidence="1">
    <location>
        <begin position="118"/>
        <end position="162"/>
    </location>
</feature>
<dbReference type="Pfam" id="PF09004">
    <property type="entry name" value="ALKBH8_N"/>
    <property type="match status" value="1"/>
</dbReference>
<name>A0AA47PBE8_MERPO</name>
<keyword evidence="4" id="KW-1185">Reference proteome</keyword>